<dbReference type="PROSITE" id="PS51278">
    <property type="entry name" value="GATASE_TYPE_2"/>
    <property type="match status" value="1"/>
</dbReference>
<organism evidence="13 14">
    <name type="scientific">Bhargavaea cecembensis DSE10</name>
    <dbReference type="NCBI Taxonomy" id="1235279"/>
    <lineage>
        <taxon>Bacteria</taxon>
        <taxon>Bacillati</taxon>
        <taxon>Bacillota</taxon>
        <taxon>Bacilli</taxon>
        <taxon>Bacillales</taxon>
        <taxon>Caryophanaceae</taxon>
        <taxon>Bhargavaea</taxon>
    </lineage>
</organism>
<feature type="site" description="Important for beta-aspartyl-AMP intermediate formation" evidence="11">
    <location>
        <position position="379"/>
    </location>
</feature>
<keyword evidence="4 10" id="KW-0547">Nucleotide-binding</keyword>
<sequence length="615" mass="70768">MCGITGWADWQRDLRQQVPVIQSMAATLSRRGPDALNIWCSKHMALGHTRLTVVDPSGGSQPMTKESQGRTYRIVYNGELYNTEELRKELISKGYPFHSRSDTEVLLTAYIEWGEQCLERLNGIFAFGIWDETLDRIFLARDRLGVKPLFYRAGADSLMFASEIKAILKHPQIKAQVDRDGLREVFGLGPSRSPGNGIFRGIDELPPAHALTFDRQGIRKWRYWNVESKNHDHDLAETLERVSFLVKDAIKRQLIADVPVCTFLSGGLDSSIISAVAAEQFRKEGRGRLNSYSIDYEQNLHYFKSSVFQPDQDAPWIEKVSDFIGTDHHSKVIDQQTLVNGLDRAVLVRDLPGMADVDASLLWFCEQIRQDHVVALSGECADEIFGGYPWFHRSDLLQDSRFPWMTSQEEREGLLRGDWRKKLSLKEYIEDRYDRTIAEVPVLDGEDSTEAWRREMFYLNMAWFMPTLLERKDRMSMGAGLEVRVPFADHRIVEYAWNIPWDMKILDGREKGLLRKAMEGILPTDILYRKKSPYPKTHHPVYMRLVKEKLQDLLGKPSPLWEIISKKKVDEILASDGASFRAPWFGQLMTAPQLIAHLSQIHTWFDQYGIDIVDS</sequence>
<dbReference type="InterPro" id="IPR006426">
    <property type="entry name" value="Asn_synth_AEB"/>
</dbReference>
<dbReference type="InterPro" id="IPR014729">
    <property type="entry name" value="Rossmann-like_a/b/a_fold"/>
</dbReference>
<dbReference type="InterPro" id="IPR017932">
    <property type="entry name" value="GATase_2_dom"/>
</dbReference>
<evidence type="ECO:0000256" key="2">
    <source>
        <dbReference type="ARBA" id="ARBA00005752"/>
    </source>
</evidence>
<dbReference type="InterPro" id="IPR001962">
    <property type="entry name" value="Asn_synthase"/>
</dbReference>
<dbReference type="EC" id="6.3.5.4" evidence="3"/>
<dbReference type="CDD" id="cd01991">
    <property type="entry name" value="Asn_synthase_B_C"/>
    <property type="match status" value="1"/>
</dbReference>
<evidence type="ECO:0000256" key="1">
    <source>
        <dbReference type="ARBA" id="ARBA00005187"/>
    </source>
</evidence>
<dbReference type="SUPFAM" id="SSF52402">
    <property type="entry name" value="Adenine nucleotide alpha hydrolases-like"/>
    <property type="match status" value="1"/>
</dbReference>
<dbReference type="NCBIfam" id="TIGR01536">
    <property type="entry name" value="asn_synth_AEB"/>
    <property type="match status" value="1"/>
</dbReference>
<feature type="binding site" evidence="10">
    <location>
        <begin position="377"/>
        <end position="378"/>
    </location>
    <ligand>
        <name>ATP</name>
        <dbReference type="ChEBI" id="CHEBI:30616"/>
    </ligand>
</feature>
<comment type="pathway">
    <text evidence="1">Amino-acid biosynthesis; L-asparagine biosynthesis; L-asparagine from L-aspartate (L-Gln route): step 1/1.</text>
</comment>
<evidence type="ECO:0000256" key="3">
    <source>
        <dbReference type="ARBA" id="ARBA00012737"/>
    </source>
</evidence>
<keyword evidence="7 9" id="KW-0315">Glutamine amidotransferase</keyword>
<dbReference type="GO" id="GO:0004066">
    <property type="term" value="F:asparagine synthase (glutamine-hydrolyzing) activity"/>
    <property type="evidence" value="ECO:0007669"/>
    <property type="project" value="UniProtKB-EC"/>
</dbReference>
<dbReference type="PANTHER" id="PTHR43284">
    <property type="entry name" value="ASPARAGINE SYNTHETASE (GLUTAMINE-HYDROLYZING)"/>
    <property type="match status" value="1"/>
</dbReference>
<keyword evidence="9" id="KW-0028">Amino-acid biosynthesis</keyword>
<evidence type="ECO:0000259" key="12">
    <source>
        <dbReference type="PROSITE" id="PS51278"/>
    </source>
</evidence>
<feature type="active site" description="For GATase activity" evidence="9">
    <location>
        <position position="2"/>
    </location>
</feature>
<dbReference type="PIRSF" id="PIRSF001589">
    <property type="entry name" value="Asn_synthetase_glu-h"/>
    <property type="match status" value="1"/>
</dbReference>
<dbReference type="GO" id="GO:0005524">
    <property type="term" value="F:ATP binding"/>
    <property type="evidence" value="ECO:0007669"/>
    <property type="project" value="UniProtKB-KW"/>
</dbReference>
<evidence type="ECO:0000256" key="11">
    <source>
        <dbReference type="PIRSR" id="PIRSR001589-3"/>
    </source>
</evidence>
<dbReference type="SUPFAM" id="SSF56235">
    <property type="entry name" value="N-terminal nucleophile aminohydrolases (Ntn hydrolases)"/>
    <property type="match status" value="1"/>
</dbReference>
<evidence type="ECO:0000256" key="8">
    <source>
        <dbReference type="ARBA" id="ARBA00048741"/>
    </source>
</evidence>
<dbReference type="AlphaFoldDB" id="M7NBQ0"/>
<dbReference type="Gene3D" id="3.40.50.620">
    <property type="entry name" value="HUPs"/>
    <property type="match status" value="1"/>
</dbReference>
<name>M7NBQ0_9BACL</name>
<feature type="binding site" evidence="10">
    <location>
        <position position="102"/>
    </location>
    <ligand>
        <name>L-glutamine</name>
        <dbReference type="ChEBI" id="CHEBI:58359"/>
    </ligand>
</feature>
<evidence type="ECO:0000256" key="4">
    <source>
        <dbReference type="ARBA" id="ARBA00022741"/>
    </source>
</evidence>
<comment type="similarity">
    <text evidence="2">Belongs to the asparagine synthetase family.</text>
</comment>
<evidence type="ECO:0000256" key="6">
    <source>
        <dbReference type="ARBA" id="ARBA00022888"/>
    </source>
</evidence>
<comment type="caution">
    <text evidence="13">The sequence shown here is derived from an EMBL/GenBank/DDBJ whole genome shotgun (WGS) entry which is preliminary data.</text>
</comment>
<protein>
    <recommendedName>
        <fullName evidence="3">asparagine synthase (glutamine-hydrolyzing)</fullName>
        <ecNumber evidence="3">6.3.5.4</ecNumber>
    </recommendedName>
</protein>
<dbReference type="InterPro" id="IPR029055">
    <property type="entry name" value="Ntn_hydrolases_N"/>
</dbReference>
<comment type="catalytic activity">
    <reaction evidence="8">
        <text>L-aspartate + L-glutamine + ATP + H2O = L-asparagine + L-glutamate + AMP + diphosphate + H(+)</text>
        <dbReference type="Rhea" id="RHEA:12228"/>
        <dbReference type="ChEBI" id="CHEBI:15377"/>
        <dbReference type="ChEBI" id="CHEBI:15378"/>
        <dbReference type="ChEBI" id="CHEBI:29985"/>
        <dbReference type="ChEBI" id="CHEBI:29991"/>
        <dbReference type="ChEBI" id="CHEBI:30616"/>
        <dbReference type="ChEBI" id="CHEBI:33019"/>
        <dbReference type="ChEBI" id="CHEBI:58048"/>
        <dbReference type="ChEBI" id="CHEBI:58359"/>
        <dbReference type="ChEBI" id="CHEBI:456215"/>
        <dbReference type="EC" id="6.3.5.4"/>
    </reaction>
</comment>
<dbReference type="Pfam" id="PF13537">
    <property type="entry name" value="GATase_7"/>
    <property type="match status" value="1"/>
</dbReference>
<proteinExistence type="inferred from homology"/>
<feature type="binding site" evidence="10">
    <location>
        <position position="294"/>
    </location>
    <ligand>
        <name>ATP</name>
        <dbReference type="ChEBI" id="CHEBI:30616"/>
    </ligand>
</feature>
<gene>
    <name evidence="13" type="primary">asnO</name>
    <name evidence="13" type="ORF">C772_01988</name>
</gene>
<evidence type="ECO:0000256" key="5">
    <source>
        <dbReference type="ARBA" id="ARBA00022840"/>
    </source>
</evidence>
<dbReference type="Proteomes" id="UP000011919">
    <property type="component" value="Unassembled WGS sequence"/>
</dbReference>
<dbReference type="EMBL" id="AOFT01000009">
    <property type="protein sequence ID" value="EMR06008.1"/>
    <property type="molecule type" value="Genomic_DNA"/>
</dbReference>
<dbReference type="GO" id="GO:0005829">
    <property type="term" value="C:cytosol"/>
    <property type="evidence" value="ECO:0007669"/>
    <property type="project" value="TreeGrafter"/>
</dbReference>
<dbReference type="InterPro" id="IPR033738">
    <property type="entry name" value="AsnB_N"/>
</dbReference>
<dbReference type="Gene3D" id="3.60.20.10">
    <property type="entry name" value="Glutamine Phosphoribosylpyrophosphate, subunit 1, domain 1"/>
    <property type="match status" value="1"/>
</dbReference>
<evidence type="ECO:0000256" key="7">
    <source>
        <dbReference type="ARBA" id="ARBA00022962"/>
    </source>
</evidence>
<dbReference type="Pfam" id="PF00733">
    <property type="entry name" value="Asn_synthase"/>
    <property type="match status" value="1"/>
</dbReference>
<dbReference type="STRING" id="1235279.C772_01988"/>
<evidence type="ECO:0000313" key="14">
    <source>
        <dbReference type="Proteomes" id="UP000011919"/>
    </source>
</evidence>
<keyword evidence="6 9" id="KW-0061">Asparagine biosynthesis</keyword>
<dbReference type="OrthoDB" id="9763290at2"/>
<keyword evidence="14" id="KW-1185">Reference proteome</keyword>
<dbReference type="RefSeq" id="WP_008299614.1">
    <property type="nucleotide sequence ID" value="NZ_AOFT01000009.1"/>
</dbReference>
<reference evidence="13 14" key="1">
    <citation type="journal article" date="2013" name="Genome Announc.">
        <title>Draft Genome Sequence of Bhargavaea cecembensis Strain DSE10T, Isolated from a Deep-Sea Sediment Sample Collected at a Depth of 5,904 m from the Chagos-Laccadive Ridge System in the Indian Ocean.</title>
        <authorList>
            <person name="Shivaji S."/>
            <person name="Ara S."/>
            <person name="Begum Z."/>
            <person name="Ruth M."/>
            <person name="Singh A."/>
            <person name="Kumar Pinnaka A."/>
        </authorList>
    </citation>
    <scope>NUCLEOTIDE SEQUENCE [LARGE SCALE GENOMIC DNA]</scope>
    <source>
        <strain evidence="13 14">DSE10</strain>
    </source>
</reference>
<dbReference type="InterPro" id="IPR051786">
    <property type="entry name" value="ASN_synthetase/amidase"/>
</dbReference>
<evidence type="ECO:0000256" key="10">
    <source>
        <dbReference type="PIRSR" id="PIRSR001589-2"/>
    </source>
</evidence>
<feature type="domain" description="Glutamine amidotransferase type-2" evidence="12">
    <location>
        <begin position="2"/>
        <end position="216"/>
    </location>
</feature>
<dbReference type="GO" id="GO:0006529">
    <property type="term" value="P:asparagine biosynthetic process"/>
    <property type="evidence" value="ECO:0007669"/>
    <property type="project" value="UniProtKB-KW"/>
</dbReference>
<evidence type="ECO:0000313" key="13">
    <source>
        <dbReference type="EMBL" id="EMR06008.1"/>
    </source>
</evidence>
<accession>M7NBQ0</accession>
<dbReference type="PANTHER" id="PTHR43284:SF1">
    <property type="entry name" value="ASPARAGINE SYNTHETASE"/>
    <property type="match status" value="1"/>
</dbReference>
<evidence type="ECO:0000256" key="9">
    <source>
        <dbReference type="PIRSR" id="PIRSR001589-1"/>
    </source>
</evidence>
<dbReference type="eggNOG" id="COG0367">
    <property type="taxonomic scope" value="Bacteria"/>
</dbReference>
<dbReference type="PATRIC" id="fig|1235279.3.peg.1988"/>
<keyword evidence="5 10" id="KW-0067">ATP-binding</keyword>
<keyword evidence="13" id="KW-0436">Ligase</keyword>
<dbReference type="CDD" id="cd00712">
    <property type="entry name" value="AsnB"/>
    <property type="match status" value="1"/>
</dbReference>